<keyword evidence="6" id="KW-0227">DNA damage</keyword>
<evidence type="ECO:0000256" key="2">
    <source>
        <dbReference type="ARBA" id="ARBA00008711"/>
    </source>
</evidence>
<keyword evidence="7" id="KW-0234">DNA repair</keyword>
<comment type="similarity">
    <text evidence="2">Belongs to the MGMT family.</text>
</comment>
<dbReference type="InterPro" id="IPR014048">
    <property type="entry name" value="MethylDNA_cys_MeTrfase_DNA-bd"/>
</dbReference>
<protein>
    <recommendedName>
        <fullName evidence="3">methylated-DNA--[protein]-cysteine S-methyltransferase</fullName>
        <ecNumber evidence="3">2.1.1.63</ecNumber>
    </recommendedName>
</protein>
<dbReference type="Pfam" id="PF02870">
    <property type="entry name" value="Methyltransf_1N"/>
    <property type="match status" value="1"/>
</dbReference>
<dbReference type="NCBIfam" id="TIGR00589">
    <property type="entry name" value="ogt"/>
    <property type="match status" value="1"/>
</dbReference>
<evidence type="ECO:0000256" key="7">
    <source>
        <dbReference type="ARBA" id="ARBA00023204"/>
    </source>
</evidence>
<dbReference type="InterPro" id="IPR001497">
    <property type="entry name" value="MethylDNA_cys_MeTrfase_AS"/>
</dbReference>
<dbReference type="GO" id="GO:0003908">
    <property type="term" value="F:methylated-DNA-[protein]-cysteine S-methyltransferase activity"/>
    <property type="evidence" value="ECO:0007669"/>
    <property type="project" value="UniProtKB-EC"/>
</dbReference>
<dbReference type="KEGG" id="dpb:BABL1_gene_460"/>
<evidence type="ECO:0000256" key="4">
    <source>
        <dbReference type="ARBA" id="ARBA00022603"/>
    </source>
</evidence>
<dbReference type="InterPro" id="IPR008332">
    <property type="entry name" value="MethylG_MeTrfase_N"/>
</dbReference>
<keyword evidence="4 11" id="KW-0489">Methyltransferase</keyword>
<dbReference type="CDD" id="cd06445">
    <property type="entry name" value="ATase"/>
    <property type="match status" value="1"/>
</dbReference>
<dbReference type="SUPFAM" id="SSF46767">
    <property type="entry name" value="Methylated DNA-protein cysteine methyltransferase, C-terminal domain"/>
    <property type="match status" value="1"/>
</dbReference>
<dbReference type="InterPro" id="IPR036217">
    <property type="entry name" value="MethylDNA_cys_MeTrfase_DNAb"/>
</dbReference>
<evidence type="ECO:0000259" key="9">
    <source>
        <dbReference type="Pfam" id="PF01035"/>
    </source>
</evidence>
<comment type="catalytic activity">
    <reaction evidence="1">
        <text>a 4-O-methyl-thymidine in DNA + L-cysteinyl-[protein] = a thymidine in DNA + S-methyl-L-cysteinyl-[protein]</text>
        <dbReference type="Rhea" id="RHEA:53428"/>
        <dbReference type="Rhea" id="RHEA-COMP:10131"/>
        <dbReference type="Rhea" id="RHEA-COMP:10132"/>
        <dbReference type="Rhea" id="RHEA-COMP:13555"/>
        <dbReference type="Rhea" id="RHEA-COMP:13556"/>
        <dbReference type="ChEBI" id="CHEBI:29950"/>
        <dbReference type="ChEBI" id="CHEBI:82612"/>
        <dbReference type="ChEBI" id="CHEBI:137386"/>
        <dbReference type="ChEBI" id="CHEBI:137387"/>
        <dbReference type="EC" id="2.1.1.63"/>
    </reaction>
</comment>
<dbReference type="AlphaFoldDB" id="V6DJ69"/>
<evidence type="ECO:0000313" key="12">
    <source>
        <dbReference type="Proteomes" id="UP000018769"/>
    </source>
</evidence>
<dbReference type="FunFam" id="1.10.10.10:FF:000214">
    <property type="entry name" value="Methylated-DNA--protein-cysteine methyltransferase"/>
    <property type="match status" value="1"/>
</dbReference>
<accession>V6DJ69</accession>
<dbReference type="EMBL" id="HG793133">
    <property type="protein sequence ID" value="CDK30556.1"/>
    <property type="molecule type" value="Genomic_DNA"/>
</dbReference>
<reference evidence="11 12" key="1">
    <citation type="journal article" date="2015" name="Biol. Direct">
        <title>Babela massiliensis, a representative of a widespread bacterial phylum with unusual adaptations to parasitism in amoebae.</title>
        <authorList>
            <person name="Pagnier I."/>
            <person name="Yutin N."/>
            <person name="Croce O."/>
            <person name="Makarova K.S."/>
            <person name="Wolf Y.I."/>
            <person name="Benamar S."/>
            <person name="Raoult D."/>
            <person name="Koonin E.V."/>
            <person name="La Scola B."/>
        </authorList>
    </citation>
    <scope>NUCLEOTIDE SEQUENCE [LARGE SCALE GENOMIC DNA]</scope>
    <source>
        <strain evidence="12">BABL1</strain>
    </source>
</reference>
<evidence type="ECO:0000313" key="11">
    <source>
        <dbReference type="EMBL" id="CDK30556.1"/>
    </source>
</evidence>
<dbReference type="PANTHER" id="PTHR10815">
    <property type="entry name" value="METHYLATED-DNA--PROTEIN-CYSTEINE METHYLTRANSFERASE"/>
    <property type="match status" value="1"/>
</dbReference>
<dbReference type="eggNOG" id="COG0350">
    <property type="taxonomic scope" value="Bacteria"/>
</dbReference>
<dbReference type="SUPFAM" id="SSF53155">
    <property type="entry name" value="Methylated DNA-protein cysteine methyltransferase domain"/>
    <property type="match status" value="1"/>
</dbReference>
<dbReference type="InterPro" id="IPR036631">
    <property type="entry name" value="MGMT_N_sf"/>
</dbReference>
<evidence type="ECO:0000256" key="3">
    <source>
        <dbReference type="ARBA" id="ARBA00011918"/>
    </source>
</evidence>
<evidence type="ECO:0000256" key="5">
    <source>
        <dbReference type="ARBA" id="ARBA00022679"/>
    </source>
</evidence>
<dbReference type="EC" id="2.1.1.63" evidence="3"/>
<dbReference type="Proteomes" id="UP000018769">
    <property type="component" value="Chromosome I"/>
</dbReference>
<dbReference type="GO" id="GO:0006281">
    <property type="term" value="P:DNA repair"/>
    <property type="evidence" value="ECO:0007669"/>
    <property type="project" value="UniProtKB-KW"/>
</dbReference>
<dbReference type="GO" id="GO:0032259">
    <property type="term" value="P:methylation"/>
    <property type="evidence" value="ECO:0007669"/>
    <property type="project" value="UniProtKB-KW"/>
</dbReference>
<evidence type="ECO:0000256" key="1">
    <source>
        <dbReference type="ARBA" id="ARBA00001286"/>
    </source>
</evidence>
<feature type="domain" description="Methylguanine DNA methyltransferase ribonuclease-like" evidence="10">
    <location>
        <begin position="36"/>
        <end position="108"/>
    </location>
</feature>
<proteinExistence type="inferred from homology"/>
<dbReference type="InterPro" id="IPR036388">
    <property type="entry name" value="WH-like_DNA-bd_sf"/>
</dbReference>
<comment type="catalytic activity">
    <reaction evidence="8">
        <text>a 6-O-methyl-2'-deoxyguanosine in DNA + L-cysteinyl-[protein] = S-methyl-L-cysteinyl-[protein] + a 2'-deoxyguanosine in DNA</text>
        <dbReference type="Rhea" id="RHEA:24000"/>
        <dbReference type="Rhea" id="RHEA-COMP:10131"/>
        <dbReference type="Rhea" id="RHEA-COMP:10132"/>
        <dbReference type="Rhea" id="RHEA-COMP:11367"/>
        <dbReference type="Rhea" id="RHEA-COMP:11368"/>
        <dbReference type="ChEBI" id="CHEBI:29950"/>
        <dbReference type="ChEBI" id="CHEBI:82612"/>
        <dbReference type="ChEBI" id="CHEBI:85445"/>
        <dbReference type="ChEBI" id="CHEBI:85448"/>
        <dbReference type="EC" id="2.1.1.63"/>
    </reaction>
</comment>
<dbReference type="HOGENOM" id="CLU_000445_52_2_7"/>
<dbReference type="STRING" id="673862.BABL1_gene_460"/>
<evidence type="ECO:0000256" key="6">
    <source>
        <dbReference type="ARBA" id="ARBA00022763"/>
    </source>
</evidence>
<evidence type="ECO:0000259" key="10">
    <source>
        <dbReference type="Pfam" id="PF02870"/>
    </source>
</evidence>
<dbReference type="PANTHER" id="PTHR10815:SF5">
    <property type="entry name" value="METHYLATED-DNA--PROTEIN-CYSTEINE METHYLTRANSFERASE"/>
    <property type="match status" value="1"/>
</dbReference>
<name>V6DJ69_9BACT</name>
<dbReference type="Pfam" id="PF01035">
    <property type="entry name" value="DNA_binding_1"/>
    <property type="match status" value="1"/>
</dbReference>
<dbReference type="Gene3D" id="3.30.160.70">
    <property type="entry name" value="Methylated DNA-protein cysteine methyltransferase domain"/>
    <property type="match status" value="1"/>
</dbReference>
<keyword evidence="12" id="KW-1185">Reference proteome</keyword>
<dbReference type="Gene3D" id="1.10.10.10">
    <property type="entry name" value="Winged helix-like DNA-binding domain superfamily/Winged helix DNA-binding domain"/>
    <property type="match status" value="1"/>
</dbReference>
<sequence length="201" mass="22662">MDNNTQKAFLEQILNSNANAKNNTKSNKAKANTYGINTPLGTVIVIADIKHAYFLAFKDQENIENKIKMLIKKTNFTITVEKNSIISLIEEELNQYFKGKLTKFTTPIYMIGSNFQKQVWAALLKTSYGQTQSYLEIANSLNLPQHSRAVAKANASNLLSIIIPCHRIINNNNKLGGYSGGIERKKYLIETEKEIVAKNYL</sequence>
<evidence type="ECO:0000256" key="8">
    <source>
        <dbReference type="ARBA" id="ARBA00049348"/>
    </source>
</evidence>
<feature type="domain" description="Methylated-DNA-[protein]-cysteine S-methyltransferase DNA binding" evidence="9">
    <location>
        <begin position="114"/>
        <end position="193"/>
    </location>
</feature>
<dbReference type="RefSeq" id="WP_023791867.1">
    <property type="nucleotide sequence ID" value="NC_023003.1"/>
</dbReference>
<gene>
    <name evidence="11" type="primary">adaB</name>
    <name evidence="11" type="ORF">BABL1_gene_460</name>
</gene>
<keyword evidence="5 11" id="KW-0808">Transferase</keyword>
<dbReference type="PROSITE" id="PS00374">
    <property type="entry name" value="MGMT"/>
    <property type="match status" value="1"/>
</dbReference>
<organism evidence="11 12">
    <name type="scientific">Candidatus Babela massiliensis</name>
    <dbReference type="NCBI Taxonomy" id="673862"/>
    <lineage>
        <taxon>Bacteria</taxon>
        <taxon>Candidatus Babelota</taxon>
        <taxon>Candidatus Babeliae</taxon>
        <taxon>Candidatus Babeliales</taxon>
        <taxon>Candidatus Babeliaceae</taxon>
        <taxon>Candidatus Babela</taxon>
    </lineage>
</organism>
<dbReference type="OrthoDB" id="9802228at2"/>